<organism evidence="3 4">
    <name type="scientific">Kineobactrum sediminis</name>
    <dbReference type="NCBI Taxonomy" id="1905677"/>
    <lineage>
        <taxon>Bacteria</taxon>
        <taxon>Pseudomonadati</taxon>
        <taxon>Pseudomonadota</taxon>
        <taxon>Gammaproteobacteria</taxon>
        <taxon>Cellvibrionales</taxon>
        <taxon>Halieaceae</taxon>
        <taxon>Kineobactrum</taxon>
    </lineage>
</organism>
<keyword evidence="4" id="KW-1185">Reference proteome</keyword>
<protein>
    <recommendedName>
        <fullName evidence="2">Peptidase C39-like domain-containing protein</fullName>
    </recommendedName>
</protein>
<dbReference type="Proteomes" id="UP000234845">
    <property type="component" value="Unassembled WGS sequence"/>
</dbReference>
<dbReference type="Gene3D" id="1.25.40.10">
    <property type="entry name" value="Tetratricopeptide repeat domain"/>
    <property type="match status" value="1"/>
</dbReference>
<dbReference type="CDD" id="cd02549">
    <property type="entry name" value="Peptidase_C39A"/>
    <property type="match status" value="1"/>
</dbReference>
<gene>
    <name evidence="3" type="ORF">CWI75_01710</name>
</gene>
<evidence type="ECO:0000256" key="1">
    <source>
        <dbReference type="SAM" id="SignalP"/>
    </source>
</evidence>
<reference evidence="4" key="1">
    <citation type="submission" date="2017-11" db="EMBL/GenBank/DDBJ databases">
        <title>The draft genome sequence of Chromatocurvus sp. F02.</title>
        <authorList>
            <person name="Du Z.-J."/>
            <person name="Chang Y.-Q."/>
        </authorList>
    </citation>
    <scope>NUCLEOTIDE SEQUENCE [LARGE SCALE GENOMIC DNA]</scope>
    <source>
        <strain evidence="4">F02</strain>
    </source>
</reference>
<accession>A0A2N5Y6T5</accession>
<feature type="chain" id="PRO_5014626559" description="Peptidase C39-like domain-containing protein" evidence="1">
    <location>
        <begin position="32"/>
        <end position="342"/>
    </location>
</feature>
<name>A0A2N5Y6T5_9GAMM</name>
<feature type="domain" description="Peptidase C39-like" evidence="2">
    <location>
        <begin position="50"/>
        <end position="160"/>
    </location>
</feature>
<evidence type="ECO:0000259" key="2">
    <source>
        <dbReference type="Pfam" id="PF13529"/>
    </source>
</evidence>
<dbReference type="InterPro" id="IPR011990">
    <property type="entry name" value="TPR-like_helical_dom_sf"/>
</dbReference>
<comment type="caution">
    <text evidence="3">The sequence shown here is derived from an EMBL/GenBank/DDBJ whole genome shotgun (WGS) entry which is preliminary data.</text>
</comment>
<proteinExistence type="predicted"/>
<dbReference type="AlphaFoldDB" id="A0A2N5Y6T5"/>
<evidence type="ECO:0000313" key="3">
    <source>
        <dbReference type="EMBL" id="PLW84092.1"/>
    </source>
</evidence>
<keyword evidence="1" id="KW-0732">Signal</keyword>
<dbReference type="Gene3D" id="3.90.70.10">
    <property type="entry name" value="Cysteine proteinases"/>
    <property type="match status" value="1"/>
</dbReference>
<evidence type="ECO:0000313" key="4">
    <source>
        <dbReference type="Proteomes" id="UP000234845"/>
    </source>
</evidence>
<dbReference type="SUPFAM" id="SSF48452">
    <property type="entry name" value="TPR-like"/>
    <property type="match status" value="1"/>
</dbReference>
<dbReference type="EMBL" id="PKLZ01000001">
    <property type="protein sequence ID" value="PLW84092.1"/>
    <property type="molecule type" value="Genomic_DNA"/>
</dbReference>
<dbReference type="InterPro" id="IPR039564">
    <property type="entry name" value="Peptidase_C39-like"/>
</dbReference>
<dbReference type="NCBIfam" id="NF033920">
    <property type="entry name" value="C39_PA2778_fam"/>
    <property type="match status" value="1"/>
</dbReference>
<dbReference type="InterPro" id="IPR039563">
    <property type="entry name" value="Peptidase_C39_single_dom"/>
</dbReference>
<dbReference type="Pfam" id="PF13529">
    <property type="entry name" value="Peptidase_C39_2"/>
    <property type="match status" value="1"/>
</dbReference>
<sequence length="342" mass="36853">MSWNFLTLPTCSPVCSSRLRPFLWLALALLAGCTATLPPAPDIPATELSAVPFFAQEDYQCGPAALATVLSWSGVTITTDELNRQVYLPGREGSLQLELVAASRRAQRLPFILTATPQALFTELAAGHPVLVLQNLAISALPQWHYAVVVGYDPQRQRVLLRSGTQERRWESYTRFMASWRRGAYWAMAILPPGQLPASISADSAAIEIARNEPLLAPDTTLQAWEGALARWPDHPDIVFGTANARRQADALPSAAHLYNRLLEHNPAHLAARNNFADLLLHAGCPHAAQAIIAPALATTANLPPAIAATLGSTAADITRRQTVTAAADPDSCLSLTDTAPR</sequence>
<feature type="signal peptide" evidence="1">
    <location>
        <begin position="1"/>
        <end position="31"/>
    </location>
</feature>